<evidence type="ECO:0000313" key="9">
    <source>
        <dbReference type="EMBL" id="SCZ76757.1"/>
    </source>
</evidence>
<feature type="binding site" evidence="7">
    <location>
        <position position="96"/>
    </location>
    <ligand>
        <name>a divalent metal cation</name>
        <dbReference type="ChEBI" id="CHEBI:60240"/>
    </ligand>
</feature>
<evidence type="ECO:0000256" key="3">
    <source>
        <dbReference type="ARBA" id="ARBA00022490"/>
    </source>
</evidence>
<dbReference type="PANTHER" id="PTHR30457">
    <property type="entry name" value="5'-NUCLEOTIDASE SURE"/>
    <property type="match status" value="1"/>
</dbReference>
<dbReference type="Pfam" id="PF01975">
    <property type="entry name" value="SurE"/>
    <property type="match status" value="1"/>
</dbReference>
<proteinExistence type="inferred from homology"/>
<dbReference type="EC" id="3.1.3.5" evidence="7"/>
<dbReference type="GO" id="GO:0008253">
    <property type="term" value="F:5'-nucleotidase activity"/>
    <property type="evidence" value="ECO:0007669"/>
    <property type="project" value="UniProtKB-UniRule"/>
</dbReference>
<dbReference type="GO" id="GO:0046872">
    <property type="term" value="F:metal ion binding"/>
    <property type="evidence" value="ECO:0007669"/>
    <property type="project" value="UniProtKB-UniRule"/>
</dbReference>
<feature type="binding site" evidence="7">
    <location>
        <position position="9"/>
    </location>
    <ligand>
        <name>a divalent metal cation</name>
        <dbReference type="ChEBI" id="CHEBI:60240"/>
    </ligand>
</feature>
<evidence type="ECO:0000256" key="1">
    <source>
        <dbReference type="ARBA" id="ARBA00000815"/>
    </source>
</evidence>
<feature type="binding site" evidence="7">
    <location>
        <position position="39"/>
    </location>
    <ligand>
        <name>a divalent metal cation</name>
        <dbReference type="ChEBI" id="CHEBI:60240"/>
    </ligand>
</feature>
<keyword evidence="10" id="KW-1185">Reference proteome</keyword>
<dbReference type="EMBL" id="FMWL01000002">
    <property type="protein sequence ID" value="SCZ76757.1"/>
    <property type="molecule type" value="Genomic_DNA"/>
</dbReference>
<keyword evidence="6 7" id="KW-0378">Hydrolase</keyword>
<dbReference type="InterPro" id="IPR002828">
    <property type="entry name" value="SurE-like_Pase/nucleotidase"/>
</dbReference>
<reference evidence="9 10" key="1">
    <citation type="submission" date="2016-10" db="EMBL/GenBank/DDBJ databases">
        <authorList>
            <person name="de Groot N.N."/>
        </authorList>
    </citation>
    <scope>NUCLEOTIDE SEQUENCE [LARGE SCALE GENOMIC DNA]</scope>
    <source>
        <strain evidence="9 10">DSM 2784</strain>
    </source>
</reference>
<comment type="cofactor">
    <cofactor evidence="7">
        <name>a divalent metal cation</name>
        <dbReference type="ChEBI" id="CHEBI:60240"/>
    </cofactor>
    <text evidence="7">Binds 1 divalent metal cation per subunit.</text>
</comment>
<comment type="catalytic activity">
    <reaction evidence="1 7">
        <text>a ribonucleoside 5'-phosphate + H2O = a ribonucleoside + phosphate</text>
        <dbReference type="Rhea" id="RHEA:12484"/>
        <dbReference type="ChEBI" id="CHEBI:15377"/>
        <dbReference type="ChEBI" id="CHEBI:18254"/>
        <dbReference type="ChEBI" id="CHEBI:43474"/>
        <dbReference type="ChEBI" id="CHEBI:58043"/>
        <dbReference type="EC" id="3.1.3.5"/>
    </reaction>
</comment>
<gene>
    <name evidence="7" type="primary">surE</name>
    <name evidence="9" type="ORF">SAMN03080599_00394</name>
</gene>
<evidence type="ECO:0000256" key="7">
    <source>
        <dbReference type="HAMAP-Rule" id="MF_00060"/>
    </source>
</evidence>
<dbReference type="STRING" id="1120920.SAMN03080599_00394"/>
<organism evidence="9 10">
    <name type="scientific">Acidaminobacter hydrogenoformans DSM 2784</name>
    <dbReference type="NCBI Taxonomy" id="1120920"/>
    <lineage>
        <taxon>Bacteria</taxon>
        <taxon>Bacillati</taxon>
        <taxon>Bacillota</taxon>
        <taxon>Clostridia</taxon>
        <taxon>Peptostreptococcales</taxon>
        <taxon>Acidaminobacteraceae</taxon>
        <taxon>Acidaminobacter</taxon>
    </lineage>
</organism>
<accession>A0A1G5RRW6</accession>
<dbReference type="GO" id="GO:0000166">
    <property type="term" value="F:nucleotide binding"/>
    <property type="evidence" value="ECO:0007669"/>
    <property type="project" value="UniProtKB-KW"/>
</dbReference>
<dbReference type="GO" id="GO:0005737">
    <property type="term" value="C:cytoplasm"/>
    <property type="evidence" value="ECO:0007669"/>
    <property type="project" value="UniProtKB-SubCell"/>
</dbReference>
<dbReference type="AlphaFoldDB" id="A0A1G5RRW6"/>
<dbReference type="SUPFAM" id="SSF64167">
    <property type="entry name" value="SurE-like"/>
    <property type="match status" value="1"/>
</dbReference>
<dbReference type="InterPro" id="IPR036523">
    <property type="entry name" value="SurE-like_sf"/>
</dbReference>
<comment type="function">
    <text evidence="7">Nucleotidase that shows phosphatase activity on nucleoside 5'-monophosphates.</text>
</comment>
<dbReference type="HAMAP" id="MF_00060">
    <property type="entry name" value="SurE"/>
    <property type="match status" value="1"/>
</dbReference>
<dbReference type="Proteomes" id="UP000199208">
    <property type="component" value="Unassembled WGS sequence"/>
</dbReference>
<protein>
    <recommendedName>
        <fullName evidence="7">5'-nucleotidase SurE</fullName>
        <ecNumber evidence="7">3.1.3.5</ecNumber>
    </recommendedName>
    <alternativeName>
        <fullName evidence="7">Nucleoside 5'-monophosphate phosphohydrolase</fullName>
    </alternativeName>
</protein>
<evidence type="ECO:0000256" key="5">
    <source>
        <dbReference type="ARBA" id="ARBA00022741"/>
    </source>
</evidence>
<feature type="domain" description="Survival protein SurE-like phosphatase/nucleotidase" evidence="8">
    <location>
        <begin position="3"/>
        <end position="186"/>
    </location>
</feature>
<keyword evidence="5 7" id="KW-0547">Nucleotide-binding</keyword>
<comment type="similarity">
    <text evidence="2 7">Belongs to the SurE nucleotidase family.</text>
</comment>
<keyword evidence="3 7" id="KW-0963">Cytoplasm</keyword>
<dbReference type="InterPro" id="IPR030048">
    <property type="entry name" value="SurE"/>
</dbReference>
<dbReference type="Gene3D" id="3.40.1210.10">
    <property type="entry name" value="Survival protein SurE-like phosphatase/nucleotidase"/>
    <property type="match status" value="1"/>
</dbReference>
<dbReference type="NCBIfam" id="TIGR00087">
    <property type="entry name" value="surE"/>
    <property type="match status" value="1"/>
</dbReference>
<keyword evidence="4 7" id="KW-0479">Metal-binding</keyword>
<comment type="subcellular location">
    <subcellularLocation>
        <location evidence="7">Cytoplasm</location>
    </subcellularLocation>
</comment>
<dbReference type="GO" id="GO:0004309">
    <property type="term" value="F:exopolyphosphatase activity"/>
    <property type="evidence" value="ECO:0007669"/>
    <property type="project" value="TreeGrafter"/>
</dbReference>
<evidence type="ECO:0000256" key="6">
    <source>
        <dbReference type="ARBA" id="ARBA00022801"/>
    </source>
</evidence>
<dbReference type="PANTHER" id="PTHR30457:SF12">
    <property type="entry name" value="5'_3'-NUCLEOTIDASE SURE"/>
    <property type="match status" value="1"/>
</dbReference>
<sequence>MNIFISNDDGIQAAGLKALVEALVSHHKVYVAAPEYQQSAKSHALTMHDIVHARRTHLYPGTAAEWAINGTPADCVKIGLAKFEEVQFDVVLSGINNGPNLGIDVIYSGTVAAALEGSFHDIPSFALSHYSGSDSGFTKAAGFIRDNLEALLAAFKWDSNAVNVNFPPADDYNGITYSRLGKMVYQNSVQRRTSPRGGEYYWIAGDLLIPPDQFDTDVYAISQNQISLTPIRFNFNDLQQPVIDSARFKLD</sequence>
<dbReference type="RefSeq" id="WP_170829232.1">
    <property type="nucleotide sequence ID" value="NZ_FMWL01000002.1"/>
</dbReference>
<evidence type="ECO:0000256" key="4">
    <source>
        <dbReference type="ARBA" id="ARBA00022723"/>
    </source>
</evidence>
<evidence type="ECO:0000313" key="10">
    <source>
        <dbReference type="Proteomes" id="UP000199208"/>
    </source>
</evidence>
<dbReference type="GO" id="GO:0008254">
    <property type="term" value="F:3'-nucleotidase activity"/>
    <property type="evidence" value="ECO:0007669"/>
    <property type="project" value="TreeGrafter"/>
</dbReference>
<feature type="binding site" evidence="7">
    <location>
        <position position="8"/>
    </location>
    <ligand>
        <name>a divalent metal cation</name>
        <dbReference type="ChEBI" id="CHEBI:60240"/>
    </ligand>
</feature>
<evidence type="ECO:0000256" key="2">
    <source>
        <dbReference type="ARBA" id="ARBA00011062"/>
    </source>
</evidence>
<name>A0A1G5RRW6_9FIRM</name>
<evidence type="ECO:0000259" key="8">
    <source>
        <dbReference type="Pfam" id="PF01975"/>
    </source>
</evidence>